<evidence type="ECO:0000259" key="1">
    <source>
        <dbReference type="Pfam" id="PF18925"/>
    </source>
</evidence>
<comment type="caution">
    <text evidence="2">The sequence shown here is derived from an EMBL/GenBank/DDBJ whole genome shotgun (WGS) entry which is preliminary data.</text>
</comment>
<gene>
    <name evidence="2" type="ORF">S01H1_47659</name>
</gene>
<protein>
    <recommendedName>
        <fullName evidence="1">DUF5675 domain-containing protein</fullName>
    </recommendedName>
</protein>
<organism evidence="2">
    <name type="scientific">marine sediment metagenome</name>
    <dbReference type="NCBI Taxonomy" id="412755"/>
    <lineage>
        <taxon>unclassified sequences</taxon>
        <taxon>metagenomes</taxon>
        <taxon>ecological metagenomes</taxon>
    </lineage>
</organism>
<proteinExistence type="predicted"/>
<dbReference type="AlphaFoldDB" id="X0VY38"/>
<dbReference type="InterPro" id="IPR043732">
    <property type="entry name" value="DUF5675"/>
</dbReference>
<accession>X0VY38</accession>
<sequence length="76" mass="8405">SLKFGDTFEVTGVMDRSHILFHKGNIAEDTHGCIIVGELFDLLGEEHAVLSSGKAFKEFKAILDGEYRFTLEISSS</sequence>
<feature type="non-terminal residue" evidence="2">
    <location>
        <position position="1"/>
    </location>
</feature>
<evidence type="ECO:0000313" key="2">
    <source>
        <dbReference type="EMBL" id="GAG23245.1"/>
    </source>
</evidence>
<reference evidence="2" key="1">
    <citation type="journal article" date="2014" name="Front. Microbiol.">
        <title>High frequency of phylogenetically diverse reductive dehalogenase-homologous genes in deep subseafloor sedimentary metagenomes.</title>
        <authorList>
            <person name="Kawai M."/>
            <person name="Futagami T."/>
            <person name="Toyoda A."/>
            <person name="Takaki Y."/>
            <person name="Nishi S."/>
            <person name="Hori S."/>
            <person name="Arai W."/>
            <person name="Tsubouchi T."/>
            <person name="Morono Y."/>
            <person name="Uchiyama I."/>
            <person name="Ito T."/>
            <person name="Fujiyama A."/>
            <person name="Inagaki F."/>
            <person name="Takami H."/>
        </authorList>
    </citation>
    <scope>NUCLEOTIDE SEQUENCE</scope>
    <source>
        <strain evidence="2">Expedition CK06-06</strain>
    </source>
</reference>
<dbReference type="Pfam" id="PF18925">
    <property type="entry name" value="DUF5675"/>
    <property type="match status" value="1"/>
</dbReference>
<name>X0VY38_9ZZZZ</name>
<dbReference type="EMBL" id="BARS01030559">
    <property type="protein sequence ID" value="GAG23245.1"/>
    <property type="molecule type" value="Genomic_DNA"/>
</dbReference>
<feature type="domain" description="DUF5675" evidence="1">
    <location>
        <begin position="3"/>
        <end position="64"/>
    </location>
</feature>